<dbReference type="InterPro" id="IPR052162">
    <property type="entry name" value="Sensor_kinase/Photoreceptor"/>
</dbReference>
<evidence type="ECO:0000259" key="6">
    <source>
        <dbReference type="PROSITE" id="PS50109"/>
    </source>
</evidence>
<sequence>MSDKEEILTEMVEMIGAMARLDFSRRLDIEITNEPINLIAFGLNMLSEELENNIVIRSNLEEINSNLEKFSYTVAHDIKSPLNSSKGIISLIEDEVKQYNNQGLNEYIEILKNINDRTRSMIQGILEYSKSNATNITMTSIDLNDICTKLARDYILKKEIHFSIEEDMPTLVYNESALIQILSNLISNAIKFNDKEICEISIFCKERAFDYMICVQDNGPGIGKQNMKFIFDLFENLQSINEDSTGIGLTIVKKIIMEMNGEIWVESSLGEGSKFFFTIPKSTPLVQEKSPKHSHTFNSK</sequence>
<feature type="domain" description="Histidine kinase" evidence="6">
    <location>
        <begin position="73"/>
        <end position="283"/>
    </location>
</feature>
<dbReference type="SMART" id="SM00388">
    <property type="entry name" value="HisKA"/>
    <property type="match status" value="1"/>
</dbReference>
<keyword evidence="8" id="KW-1185">Reference proteome</keyword>
<name>A0ABR9AP00_9BACT</name>
<dbReference type="SUPFAM" id="SSF47384">
    <property type="entry name" value="Homodimeric domain of signal transducing histidine kinase"/>
    <property type="match status" value="1"/>
</dbReference>
<dbReference type="InterPro" id="IPR004358">
    <property type="entry name" value="Sig_transdc_His_kin-like_C"/>
</dbReference>
<dbReference type="InterPro" id="IPR003594">
    <property type="entry name" value="HATPase_dom"/>
</dbReference>
<evidence type="ECO:0000256" key="4">
    <source>
        <dbReference type="ARBA" id="ARBA00022679"/>
    </source>
</evidence>
<gene>
    <name evidence="7" type="ORF">IFO69_17310</name>
</gene>
<dbReference type="RefSeq" id="WP_192011391.1">
    <property type="nucleotide sequence ID" value="NZ_JACYTQ010000007.1"/>
</dbReference>
<accession>A0ABR9AP00</accession>
<dbReference type="Pfam" id="PF00512">
    <property type="entry name" value="HisKA"/>
    <property type="match status" value="1"/>
</dbReference>
<evidence type="ECO:0000313" key="7">
    <source>
        <dbReference type="EMBL" id="MBD8490514.1"/>
    </source>
</evidence>
<dbReference type="Gene3D" id="1.10.287.130">
    <property type="match status" value="1"/>
</dbReference>
<proteinExistence type="predicted"/>
<dbReference type="PANTHER" id="PTHR43304">
    <property type="entry name" value="PHYTOCHROME-LIKE PROTEIN CPH1"/>
    <property type="match status" value="1"/>
</dbReference>
<dbReference type="PROSITE" id="PS50109">
    <property type="entry name" value="HIS_KIN"/>
    <property type="match status" value="1"/>
</dbReference>
<evidence type="ECO:0000256" key="3">
    <source>
        <dbReference type="ARBA" id="ARBA00022553"/>
    </source>
</evidence>
<evidence type="ECO:0000256" key="5">
    <source>
        <dbReference type="ARBA" id="ARBA00022777"/>
    </source>
</evidence>
<dbReference type="EMBL" id="JACYTQ010000007">
    <property type="protein sequence ID" value="MBD8490514.1"/>
    <property type="molecule type" value="Genomic_DNA"/>
</dbReference>
<dbReference type="InterPro" id="IPR003661">
    <property type="entry name" value="HisK_dim/P_dom"/>
</dbReference>
<evidence type="ECO:0000313" key="8">
    <source>
        <dbReference type="Proteomes" id="UP000647133"/>
    </source>
</evidence>
<dbReference type="InterPro" id="IPR036890">
    <property type="entry name" value="HATPase_C_sf"/>
</dbReference>
<evidence type="ECO:0000256" key="1">
    <source>
        <dbReference type="ARBA" id="ARBA00000085"/>
    </source>
</evidence>
<comment type="catalytic activity">
    <reaction evidence="1">
        <text>ATP + protein L-histidine = ADP + protein N-phospho-L-histidine.</text>
        <dbReference type="EC" id="2.7.13.3"/>
    </reaction>
</comment>
<dbReference type="CDD" id="cd00082">
    <property type="entry name" value="HisKA"/>
    <property type="match status" value="1"/>
</dbReference>
<keyword evidence="5" id="KW-0418">Kinase</keyword>
<protein>
    <recommendedName>
        <fullName evidence="2">histidine kinase</fullName>
        <ecNumber evidence="2">2.7.13.3</ecNumber>
    </recommendedName>
</protein>
<dbReference type="PRINTS" id="PR00344">
    <property type="entry name" value="BCTRLSENSOR"/>
</dbReference>
<dbReference type="InterPro" id="IPR036097">
    <property type="entry name" value="HisK_dim/P_sf"/>
</dbReference>
<comment type="caution">
    <text evidence="7">The sequence shown here is derived from an EMBL/GenBank/DDBJ whole genome shotgun (WGS) entry which is preliminary data.</text>
</comment>
<dbReference type="PANTHER" id="PTHR43304:SF1">
    <property type="entry name" value="PAC DOMAIN-CONTAINING PROTEIN"/>
    <property type="match status" value="1"/>
</dbReference>
<dbReference type="EC" id="2.7.13.3" evidence="2"/>
<keyword evidence="4" id="KW-0808">Transferase</keyword>
<keyword evidence="3" id="KW-0597">Phosphoprotein</keyword>
<dbReference type="InterPro" id="IPR005467">
    <property type="entry name" value="His_kinase_dom"/>
</dbReference>
<dbReference type="Proteomes" id="UP000647133">
    <property type="component" value="Unassembled WGS sequence"/>
</dbReference>
<dbReference type="SMART" id="SM00387">
    <property type="entry name" value="HATPase_c"/>
    <property type="match status" value="1"/>
</dbReference>
<organism evidence="7 8">
    <name type="scientific">Echinicola arenosa</name>
    <dbReference type="NCBI Taxonomy" id="2774144"/>
    <lineage>
        <taxon>Bacteria</taxon>
        <taxon>Pseudomonadati</taxon>
        <taxon>Bacteroidota</taxon>
        <taxon>Cytophagia</taxon>
        <taxon>Cytophagales</taxon>
        <taxon>Cyclobacteriaceae</taxon>
        <taxon>Echinicola</taxon>
    </lineage>
</organism>
<evidence type="ECO:0000256" key="2">
    <source>
        <dbReference type="ARBA" id="ARBA00012438"/>
    </source>
</evidence>
<dbReference type="SUPFAM" id="SSF55874">
    <property type="entry name" value="ATPase domain of HSP90 chaperone/DNA topoisomerase II/histidine kinase"/>
    <property type="match status" value="1"/>
</dbReference>
<dbReference type="Gene3D" id="3.30.565.10">
    <property type="entry name" value="Histidine kinase-like ATPase, C-terminal domain"/>
    <property type="match status" value="1"/>
</dbReference>
<reference evidence="7 8" key="1">
    <citation type="submission" date="2020-09" db="EMBL/GenBank/DDBJ databases">
        <title>Echinicola sp. CAU 1574 isolated from sand of Sido Beach.</title>
        <authorList>
            <person name="Kim W."/>
        </authorList>
    </citation>
    <scope>NUCLEOTIDE SEQUENCE [LARGE SCALE GENOMIC DNA]</scope>
    <source>
        <strain evidence="7 8">CAU 1574</strain>
    </source>
</reference>
<dbReference type="Pfam" id="PF02518">
    <property type="entry name" value="HATPase_c"/>
    <property type="match status" value="1"/>
</dbReference>